<evidence type="ECO:0000313" key="2">
    <source>
        <dbReference type="EMBL" id="MDA3627606.1"/>
    </source>
</evidence>
<feature type="domain" description="Tetrapyrrole biosynthesis uroporphyrinogen III synthase" evidence="1">
    <location>
        <begin position="22"/>
        <end position="262"/>
    </location>
</feature>
<comment type="caution">
    <text evidence="2">The sequence shown here is derived from an EMBL/GenBank/DDBJ whole genome shotgun (WGS) entry which is preliminary data.</text>
</comment>
<dbReference type="PANTHER" id="PTHR40082:SF1">
    <property type="entry name" value="BLR5956 PROTEIN"/>
    <property type="match status" value="1"/>
</dbReference>
<keyword evidence="2" id="KW-0456">Lyase</keyword>
<dbReference type="EC" id="4.2.1.75" evidence="2"/>
<dbReference type="EMBL" id="JAQGLA010000030">
    <property type="protein sequence ID" value="MDA3627606.1"/>
    <property type="molecule type" value="Genomic_DNA"/>
</dbReference>
<protein>
    <submittedName>
        <fullName evidence="2">Uroporphyrinogen-III synthase</fullName>
        <ecNumber evidence="2">4.2.1.75</ecNumber>
    </submittedName>
</protein>
<proteinExistence type="predicted"/>
<reference evidence="2 3" key="1">
    <citation type="submission" date="2022-11" db="EMBL/GenBank/DDBJ databases">
        <title>Draft genome sequence of Saccharopolyspora sp. WRP15-2 isolated from rhizosphere soils of wild rice in Thailand.</title>
        <authorList>
            <person name="Duangmal K."/>
            <person name="Kammanee S."/>
            <person name="Muangham S."/>
        </authorList>
    </citation>
    <scope>NUCLEOTIDE SEQUENCE [LARGE SCALE GENOMIC DNA]</scope>
    <source>
        <strain evidence="2 3">WRP15-2</strain>
    </source>
</reference>
<keyword evidence="3" id="KW-1185">Reference proteome</keyword>
<dbReference type="NCBIfam" id="NF005568">
    <property type="entry name" value="PRK07239.1"/>
    <property type="match status" value="1"/>
</dbReference>
<dbReference type="PANTHER" id="PTHR40082">
    <property type="entry name" value="BLR5956 PROTEIN"/>
    <property type="match status" value="1"/>
</dbReference>
<sequence length="277" mass="29245">MSEDQPLRGFTVGVTAERKAEEIGALFTRRGARVLFGAAMHTVPLPEDGELAAATEAVLAGPVDYVVAITGVGFRGWFEAAEQAGAGERLLEHLRSAEVLARGAKARGAVRGSGLVESYTSPSEESGEVLAHLLERDLAGKRIVLQVHGDPMLSFRAALREAGAEVVPVTVYRWTDPVDLDALDALIDAVLRGEVDALPFTSAPAATNFLARADRTGRGEELRKALRDGVFIACVGPVTAAPIAAAGLPHAMPERSRTAALVRLVADELPERAPRSS</sequence>
<dbReference type="Gene3D" id="3.40.50.10090">
    <property type="match status" value="2"/>
</dbReference>
<dbReference type="Proteomes" id="UP001210380">
    <property type="component" value="Unassembled WGS sequence"/>
</dbReference>
<evidence type="ECO:0000313" key="3">
    <source>
        <dbReference type="Proteomes" id="UP001210380"/>
    </source>
</evidence>
<dbReference type="InterPro" id="IPR036108">
    <property type="entry name" value="4pyrrol_syn_uPrphyn_synt_sf"/>
</dbReference>
<dbReference type="GO" id="GO:0004852">
    <property type="term" value="F:uroporphyrinogen-III synthase activity"/>
    <property type="evidence" value="ECO:0007669"/>
    <property type="project" value="UniProtKB-EC"/>
</dbReference>
<accession>A0ABT4V0V7</accession>
<name>A0ABT4V0V7_9PSEU</name>
<gene>
    <name evidence="2" type="ORF">OU415_19350</name>
</gene>
<dbReference type="CDD" id="cd06578">
    <property type="entry name" value="HemD"/>
    <property type="match status" value="1"/>
</dbReference>
<dbReference type="RefSeq" id="WP_270950277.1">
    <property type="nucleotide sequence ID" value="NZ_JAQGLA010000030.1"/>
</dbReference>
<dbReference type="InterPro" id="IPR039793">
    <property type="entry name" value="UROS/Hem4"/>
</dbReference>
<evidence type="ECO:0000259" key="1">
    <source>
        <dbReference type="Pfam" id="PF02602"/>
    </source>
</evidence>
<dbReference type="InterPro" id="IPR003754">
    <property type="entry name" value="4pyrrol_synth_uPrphyn_synth"/>
</dbReference>
<dbReference type="SUPFAM" id="SSF69618">
    <property type="entry name" value="HemD-like"/>
    <property type="match status" value="1"/>
</dbReference>
<dbReference type="Pfam" id="PF02602">
    <property type="entry name" value="HEM4"/>
    <property type="match status" value="1"/>
</dbReference>
<organism evidence="2 3">
    <name type="scientific">Saccharopolyspora oryzae</name>
    <dbReference type="NCBI Taxonomy" id="2997343"/>
    <lineage>
        <taxon>Bacteria</taxon>
        <taxon>Bacillati</taxon>
        <taxon>Actinomycetota</taxon>
        <taxon>Actinomycetes</taxon>
        <taxon>Pseudonocardiales</taxon>
        <taxon>Pseudonocardiaceae</taxon>
        <taxon>Saccharopolyspora</taxon>
    </lineage>
</organism>